<proteinExistence type="predicted"/>
<name>A0ABP0Z7F5_9ROSI</name>
<accession>A0ABP0Z7F5</accession>
<sequence>MEAATPTENIIMKRKRREYPKPKGHDTKYQELKVVNEAEEDSNLPQRTFSFSEQNANLTAINPPSMNSRFAYFNGATLCQLTQLHFLLITHFPPIPLFLSLSPHNFQRLVSGSSPQYPLFHSFSSLSPSSSAIDGGRS</sequence>
<dbReference type="EMBL" id="OZ021741">
    <property type="protein sequence ID" value="CAK9326542.1"/>
    <property type="molecule type" value="Genomic_DNA"/>
</dbReference>
<evidence type="ECO:0000313" key="3">
    <source>
        <dbReference type="Proteomes" id="UP001642487"/>
    </source>
</evidence>
<evidence type="ECO:0000256" key="1">
    <source>
        <dbReference type="SAM" id="MobiDB-lite"/>
    </source>
</evidence>
<gene>
    <name evidence="2" type="ORF">CITCOLO1_LOCUS18895</name>
</gene>
<feature type="region of interest" description="Disordered" evidence="1">
    <location>
        <begin position="1"/>
        <end position="27"/>
    </location>
</feature>
<dbReference type="Proteomes" id="UP001642487">
    <property type="component" value="Chromosome 7"/>
</dbReference>
<reference evidence="2 3" key="1">
    <citation type="submission" date="2024-03" db="EMBL/GenBank/DDBJ databases">
        <authorList>
            <person name="Gkanogiannis A."/>
            <person name="Becerra Lopez-Lavalle L."/>
        </authorList>
    </citation>
    <scope>NUCLEOTIDE SEQUENCE [LARGE SCALE GENOMIC DNA]</scope>
</reference>
<keyword evidence="3" id="KW-1185">Reference proteome</keyword>
<evidence type="ECO:0000313" key="2">
    <source>
        <dbReference type="EMBL" id="CAK9326542.1"/>
    </source>
</evidence>
<protein>
    <submittedName>
        <fullName evidence="2">Uncharacterized protein</fullName>
    </submittedName>
</protein>
<organism evidence="2 3">
    <name type="scientific">Citrullus colocynthis</name>
    <name type="common">colocynth</name>
    <dbReference type="NCBI Taxonomy" id="252529"/>
    <lineage>
        <taxon>Eukaryota</taxon>
        <taxon>Viridiplantae</taxon>
        <taxon>Streptophyta</taxon>
        <taxon>Embryophyta</taxon>
        <taxon>Tracheophyta</taxon>
        <taxon>Spermatophyta</taxon>
        <taxon>Magnoliopsida</taxon>
        <taxon>eudicotyledons</taxon>
        <taxon>Gunneridae</taxon>
        <taxon>Pentapetalae</taxon>
        <taxon>rosids</taxon>
        <taxon>fabids</taxon>
        <taxon>Cucurbitales</taxon>
        <taxon>Cucurbitaceae</taxon>
        <taxon>Benincaseae</taxon>
        <taxon>Citrullus</taxon>
    </lineage>
</organism>